<dbReference type="Pfam" id="PF00501">
    <property type="entry name" value="AMP-binding"/>
    <property type="match status" value="1"/>
</dbReference>
<dbReference type="SUPFAM" id="SSF56801">
    <property type="entry name" value="Acetyl-CoA synthetase-like"/>
    <property type="match status" value="1"/>
</dbReference>
<dbReference type="OrthoDB" id="4317020at2"/>
<dbReference type="EMBL" id="CP025791">
    <property type="protein sequence ID" value="AUP77249.1"/>
    <property type="molecule type" value="Genomic_DNA"/>
</dbReference>
<dbReference type="Proteomes" id="UP000235826">
    <property type="component" value="Chromosome"/>
</dbReference>
<proteinExistence type="predicted"/>
<name>A0A2K9PJL6_9FLAO</name>
<reference evidence="2 3" key="1">
    <citation type="submission" date="2018-01" db="EMBL/GenBank/DDBJ databases">
        <title>Complete genome sequence of Flavivirga eckloniae ECD14 isolated from seaweed Ecklonia cava.</title>
        <authorList>
            <person name="Lee J.H."/>
            <person name="Baik K.S."/>
            <person name="Seong C.N."/>
        </authorList>
    </citation>
    <scope>NUCLEOTIDE SEQUENCE [LARGE SCALE GENOMIC DNA]</scope>
    <source>
        <strain evidence="2 3">ECD14</strain>
    </source>
</reference>
<dbReference type="PROSITE" id="PS00455">
    <property type="entry name" value="AMP_BINDING"/>
    <property type="match status" value="1"/>
</dbReference>
<dbReference type="GO" id="GO:0043041">
    <property type="term" value="P:amino acid activation for nonribosomal peptide biosynthetic process"/>
    <property type="evidence" value="ECO:0007669"/>
    <property type="project" value="TreeGrafter"/>
</dbReference>
<dbReference type="PANTHER" id="PTHR45527">
    <property type="entry name" value="NONRIBOSOMAL PEPTIDE SYNTHETASE"/>
    <property type="match status" value="1"/>
</dbReference>
<dbReference type="RefSeq" id="WP_102753909.1">
    <property type="nucleotide sequence ID" value="NZ_CP025791.1"/>
</dbReference>
<sequence length="500" mass="56731">MNFINRLKESFKTHSSKHALCINDTFYTYQDLSDAINRIRLYIQKNINPEEKLFGLVANDDLETYASIFALWFENKGHIPINPTAPLDRNLKIFDQTDINTVLDSSKASDFSDSFEVFCTTNSDSGIDINDLKSPDFSENNIAYILFTSGSTGDPKGIPISFKNLNALLSALDKDDEYKLHHSDKCLQMYDLTFDASLTAFMPAFLSGACSYTIPGNSMKYLQVFKLLNKYELTVIKMVPAIINYLRPYFSEINAESVRYCVFGGGKLNDDIVKEWLKCIPNSKLYNHYGPTECTVCSTYYNYNINGSNKSHNGVLPIGKPLNGIEYIIINESGETVASGVQGELCLSGDQLTTGYWKNDKLNDKLFFNHTTSNGSVKRFYKTGDVCYLNEDGDLMYVERKDFQVKIRGFRVELGEIEYHIRNVINNNISVVDIDIENGNNEIALVIEGEKTDTTNLFEHLQNNLPNYMVPTKTFFLPGLPHNSNGKLDRKQLKKIIEKK</sequence>
<gene>
    <name evidence="2" type="ORF">C1H87_00360</name>
</gene>
<evidence type="ECO:0000313" key="2">
    <source>
        <dbReference type="EMBL" id="AUP77249.1"/>
    </source>
</evidence>
<accession>A0A2K9PJL6</accession>
<dbReference type="KEGG" id="fek:C1H87_00360"/>
<dbReference type="InterPro" id="IPR045851">
    <property type="entry name" value="AMP-bd_C_sf"/>
</dbReference>
<organism evidence="2 3">
    <name type="scientific">Flavivirga eckloniae</name>
    <dbReference type="NCBI Taxonomy" id="1803846"/>
    <lineage>
        <taxon>Bacteria</taxon>
        <taxon>Pseudomonadati</taxon>
        <taxon>Bacteroidota</taxon>
        <taxon>Flavobacteriia</taxon>
        <taxon>Flavobacteriales</taxon>
        <taxon>Flavobacteriaceae</taxon>
        <taxon>Flavivirga</taxon>
    </lineage>
</organism>
<dbReference type="InterPro" id="IPR020845">
    <property type="entry name" value="AMP-binding_CS"/>
</dbReference>
<keyword evidence="3" id="KW-1185">Reference proteome</keyword>
<dbReference type="PANTHER" id="PTHR45527:SF1">
    <property type="entry name" value="FATTY ACID SYNTHASE"/>
    <property type="match status" value="1"/>
</dbReference>
<feature type="domain" description="AMP-dependent synthetase/ligase" evidence="1">
    <location>
        <begin position="9"/>
        <end position="357"/>
    </location>
</feature>
<dbReference type="Gene3D" id="3.30.300.30">
    <property type="match status" value="1"/>
</dbReference>
<protein>
    <submittedName>
        <fullName evidence="2">AMP-dependent synthetase</fullName>
    </submittedName>
</protein>
<evidence type="ECO:0000259" key="1">
    <source>
        <dbReference type="Pfam" id="PF00501"/>
    </source>
</evidence>
<dbReference type="GO" id="GO:0031177">
    <property type="term" value="F:phosphopantetheine binding"/>
    <property type="evidence" value="ECO:0007669"/>
    <property type="project" value="TreeGrafter"/>
</dbReference>
<dbReference type="AlphaFoldDB" id="A0A2K9PJL6"/>
<dbReference type="GO" id="GO:0005737">
    <property type="term" value="C:cytoplasm"/>
    <property type="evidence" value="ECO:0007669"/>
    <property type="project" value="TreeGrafter"/>
</dbReference>
<evidence type="ECO:0000313" key="3">
    <source>
        <dbReference type="Proteomes" id="UP000235826"/>
    </source>
</evidence>
<dbReference type="InterPro" id="IPR000873">
    <property type="entry name" value="AMP-dep_synth/lig_dom"/>
</dbReference>
<dbReference type="GO" id="GO:0044550">
    <property type="term" value="P:secondary metabolite biosynthetic process"/>
    <property type="evidence" value="ECO:0007669"/>
    <property type="project" value="TreeGrafter"/>
</dbReference>
<dbReference type="Gene3D" id="3.40.50.12780">
    <property type="entry name" value="N-terminal domain of ligase-like"/>
    <property type="match status" value="1"/>
</dbReference>
<dbReference type="InterPro" id="IPR042099">
    <property type="entry name" value="ANL_N_sf"/>
</dbReference>